<dbReference type="GeneID" id="30147886"/>
<reference evidence="3" key="1">
    <citation type="submission" date="2016-05" db="EMBL/GenBank/DDBJ databases">
        <title>Comparative genomics of biotechnologically important yeasts.</title>
        <authorList>
            <consortium name="DOE Joint Genome Institute"/>
            <person name="Riley R."/>
            <person name="Haridas S."/>
            <person name="Wolfe K.H."/>
            <person name="Lopes M.R."/>
            <person name="Hittinger C.T."/>
            <person name="Goker M."/>
            <person name="Salamov A."/>
            <person name="Wisecaver J."/>
            <person name="Long T.M."/>
            <person name="Aerts A.L."/>
            <person name="Barry K."/>
            <person name="Choi C."/>
            <person name="Clum A."/>
            <person name="Coughlan A.Y."/>
            <person name="Deshpande S."/>
            <person name="Douglass A.P."/>
            <person name="Hanson S.J."/>
            <person name="Klenk H.-P."/>
            <person name="Labutti K."/>
            <person name="Lapidus A."/>
            <person name="Lindquist E."/>
            <person name="Lipzen A."/>
            <person name="Meier-Kolthoff J.P."/>
            <person name="Ohm R.A."/>
            <person name="Otillar R.P."/>
            <person name="Pangilinan J."/>
            <person name="Peng Y."/>
            <person name="Rokas A."/>
            <person name="Rosa C.A."/>
            <person name="Scheuner C."/>
            <person name="Sibirny A.A."/>
            <person name="Slot J.C."/>
            <person name="Stielow J.B."/>
            <person name="Sun H."/>
            <person name="Kurtzman C.P."/>
            <person name="Blackwell M."/>
            <person name="Grigoriev I.V."/>
            <person name="Jeffries T.W."/>
        </authorList>
    </citation>
    <scope>NUCLEOTIDE SEQUENCE [LARGE SCALE GENOMIC DNA]</scope>
    <source>
        <strain evidence="3">NRRL Y-12698</strain>
    </source>
</reference>
<evidence type="ECO:0000313" key="3">
    <source>
        <dbReference type="Proteomes" id="UP000094336"/>
    </source>
</evidence>
<dbReference type="RefSeq" id="XP_018982742.1">
    <property type="nucleotide sequence ID" value="XM_019130033.1"/>
</dbReference>
<proteinExistence type="predicted"/>
<feature type="region of interest" description="Disordered" evidence="1">
    <location>
        <begin position="1"/>
        <end position="23"/>
    </location>
</feature>
<accession>A0A1E3QIY3</accession>
<gene>
    <name evidence="2" type="ORF">BABINDRAFT_163657</name>
</gene>
<sequence length="58" mass="6622">MHNVQDNHFPGDGSQKRPKNLHEYEQRTQCAIYGSKLSLPRLPHLLCTKITYEAITAA</sequence>
<evidence type="ECO:0000256" key="1">
    <source>
        <dbReference type="SAM" id="MobiDB-lite"/>
    </source>
</evidence>
<dbReference type="EMBL" id="KV454441">
    <property type="protein sequence ID" value="ODQ77414.1"/>
    <property type="molecule type" value="Genomic_DNA"/>
</dbReference>
<protein>
    <submittedName>
        <fullName evidence="2">Uncharacterized protein</fullName>
    </submittedName>
</protein>
<dbReference type="Proteomes" id="UP000094336">
    <property type="component" value="Unassembled WGS sequence"/>
</dbReference>
<keyword evidence="3" id="KW-1185">Reference proteome</keyword>
<evidence type="ECO:0000313" key="2">
    <source>
        <dbReference type="EMBL" id="ODQ77414.1"/>
    </source>
</evidence>
<name>A0A1E3QIY3_9ASCO</name>
<organism evidence="2 3">
    <name type="scientific">Babjeviella inositovora NRRL Y-12698</name>
    <dbReference type="NCBI Taxonomy" id="984486"/>
    <lineage>
        <taxon>Eukaryota</taxon>
        <taxon>Fungi</taxon>
        <taxon>Dikarya</taxon>
        <taxon>Ascomycota</taxon>
        <taxon>Saccharomycotina</taxon>
        <taxon>Pichiomycetes</taxon>
        <taxon>Serinales incertae sedis</taxon>
        <taxon>Babjeviella</taxon>
    </lineage>
</organism>
<dbReference type="AlphaFoldDB" id="A0A1E3QIY3"/>